<dbReference type="Pfam" id="PF06203">
    <property type="entry name" value="CCT"/>
    <property type="match status" value="1"/>
</dbReference>
<dbReference type="GO" id="GO:0005634">
    <property type="term" value="C:nucleus"/>
    <property type="evidence" value="ECO:0007669"/>
    <property type="project" value="UniProtKB-SubCell"/>
</dbReference>
<dbReference type="Proteomes" id="UP001314170">
    <property type="component" value="Unassembled WGS sequence"/>
</dbReference>
<organism evidence="17 18">
    <name type="scientific">Dovyalis caffra</name>
    <dbReference type="NCBI Taxonomy" id="77055"/>
    <lineage>
        <taxon>Eukaryota</taxon>
        <taxon>Viridiplantae</taxon>
        <taxon>Streptophyta</taxon>
        <taxon>Embryophyta</taxon>
        <taxon>Tracheophyta</taxon>
        <taxon>Spermatophyta</taxon>
        <taxon>Magnoliopsida</taxon>
        <taxon>eudicotyledons</taxon>
        <taxon>Gunneridae</taxon>
        <taxon>Pentapetalae</taxon>
        <taxon>rosids</taxon>
        <taxon>fabids</taxon>
        <taxon>Malpighiales</taxon>
        <taxon>Salicaceae</taxon>
        <taxon>Flacourtieae</taxon>
        <taxon>Dovyalis</taxon>
    </lineage>
</organism>
<keyword evidence="8" id="KW-0238">DNA-binding</keyword>
<feature type="domain" description="Tify" evidence="16">
    <location>
        <begin position="69"/>
        <end position="104"/>
    </location>
</feature>
<comment type="caution">
    <text evidence="17">The sequence shown here is derived from an EMBL/GenBank/DDBJ whole genome shotgun (WGS) entry which is preliminary data.</text>
</comment>
<dbReference type="GO" id="GO:0043565">
    <property type="term" value="F:sequence-specific DNA binding"/>
    <property type="evidence" value="ECO:0007669"/>
    <property type="project" value="InterPro"/>
</dbReference>
<comment type="subcellular location">
    <subcellularLocation>
        <location evidence="2 13">Nucleus</location>
    </subcellularLocation>
</comment>
<keyword evidence="10" id="KW-0804">Transcription</keyword>
<evidence type="ECO:0000256" key="1">
    <source>
        <dbReference type="ARBA" id="ARBA00002206"/>
    </source>
</evidence>
<name>A0AAV1SA14_9ROSI</name>
<evidence type="ECO:0000256" key="4">
    <source>
        <dbReference type="ARBA" id="ARBA00022723"/>
    </source>
</evidence>
<evidence type="ECO:0000259" key="14">
    <source>
        <dbReference type="PROSITE" id="PS50114"/>
    </source>
</evidence>
<keyword evidence="6" id="KW-0862">Zinc</keyword>
<keyword evidence="18" id="KW-1185">Reference proteome</keyword>
<keyword evidence="9" id="KW-0010">Activator</keyword>
<dbReference type="InterPro" id="IPR010402">
    <property type="entry name" value="CCT_domain"/>
</dbReference>
<dbReference type="PROSITE" id="PS51017">
    <property type="entry name" value="CCT"/>
    <property type="match status" value="1"/>
</dbReference>
<dbReference type="PROSITE" id="PS51320">
    <property type="entry name" value="TIFY"/>
    <property type="match status" value="1"/>
</dbReference>
<dbReference type="PROSITE" id="PS00344">
    <property type="entry name" value="GATA_ZN_FINGER_1"/>
    <property type="match status" value="1"/>
</dbReference>
<evidence type="ECO:0000259" key="16">
    <source>
        <dbReference type="PROSITE" id="PS51320"/>
    </source>
</evidence>
<dbReference type="InterPro" id="IPR045280">
    <property type="entry name" value="TIFY-like"/>
</dbReference>
<evidence type="ECO:0000313" key="17">
    <source>
        <dbReference type="EMBL" id="CAK7347277.1"/>
    </source>
</evidence>
<evidence type="ECO:0000256" key="12">
    <source>
        <dbReference type="PROSITE-ProRule" id="PRU00094"/>
    </source>
</evidence>
<accession>A0AAV1SA14</accession>
<proteinExistence type="inferred from homology"/>
<dbReference type="Pfam" id="PF06200">
    <property type="entry name" value="tify"/>
    <property type="match status" value="1"/>
</dbReference>
<dbReference type="CDD" id="cd00202">
    <property type="entry name" value="ZnF_GATA"/>
    <property type="match status" value="1"/>
</dbReference>
<keyword evidence="11 13" id="KW-0539">Nucleus</keyword>
<evidence type="ECO:0000259" key="15">
    <source>
        <dbReference type="PROSITE" id="PS51017"/>
    </source>
</evidence>
<reference evidence="17 18" key="1">
    <citation type="submission" date="2024-01" db="EMBL/GenBank/DDBJ databases">
        <authorList>
            <person name="Waweru B."/>
        </authorList>
    </citation>
    <scope>NUCLEOTIDE SEQUENCE [LARGE SCALE GENOMIC DNA]</scope>
</reference>
<dbReference type="InterPro" id="IPR010399">
    <property type="entry name" value="Tify_dom"/>
</dbReference>
<keyword evidence="7" id="KW-0805">Transcription regulation</keyword>
<dbReference type="InterPro" id="IPR000679">
    <property type="entry name" value="Znf_GATA"/>
</dbReference>
<evidence type="ECO:0000256" key="2">
    <source>
        <dbReference type="ARBA" id="ARBA00004123"/>
    </source>
</evidence>
<dbReference type="Gene3D" id="3.30.50.10">
    <property type="entry name" value="Erythroid Transcription Factor GATA-1, subunit A"/>
    <property type="match status" value="1"/>
</dbReference>
<feature type="domain" description="CCT" evidence="15">
    <location>
        <begin position="133"/>
        <end position="175"/>
    </location>
</feature>
<dbReference type="PANTHER" id="PTHR46125:SF20">
    <property type="entry name" value="GATA TRANSCRIPTION FACTOR 25"/>
    <property type="match status" value="1"/>
</dbReference>
<evidence type="ECO:0000313" key="18">
    <source>
        <dbReference type="Proteomes" id="UP001314170"/>
    </source>
</evidence>
<dbReference type="AlphaFoldDB" id="A0AAV1SA14"/>
<evidence type="ECO:0000256" key="5">
    <source>
        <dbReference type="ARBA" id="ARBA00022771"/>
    </source>
</evidence>
<evidence type="ECO:0008006" key="19">
    <source>
        <dbReference type="Google" id="ProtNLM"/>
    </source>
</evidence>
<dbReference type="PANTHER" id="PTHR46125">
    <property type="entry name" value="GATA TRANSCRIPTION FACTOR 28"/>
    <property type="match status" value="1"/>
</dbReference>
<dbReference type="GO" id="GO:0006355">
    <property type="term" value="P:regulation of DNA-templated transcription"/>
    <property type="evidence" value="ECO:0007669"/>
    <property type="project" value="InterPro"/>
</dbReference>
<evidence type="ECO:0000256" key="13">
    <source>
        <dbReference type="PROSITE-ProRule" id="PRU00357"/>
    </source>
</evidence>
<evidence type="ECO:0000256" key="6">
    <source>
        <dbReference type="ARBA" id="ARBA00022833"/>
    </source>
</evidence>
<sequence length="367" mass="40628">MYTHSQPMNVHSQIASPGVDDDVAPADSIDHHHHIHYEDGTPTVVVDDVSPESVYVTAGVAASELGIQPSDGSSQLTLTFRGQVYVFDSVTPDKVQAVLLLLGGCELTPGLEMTPQNQRGVVDYPPRCTQPQRAASLSRFRQKRKERCFDKKVRYSVRQEVALRMQRNKGQFTSAKKSEGGYGWDGGQDSGLDDNQQETSCTHCGTNSKSTPMMRRGPSGPRSLCNACGLFWANRCSLSLLIMVGTLDMLCHLAIDEIINVKVFSLIKDGLITRYTYFVMSVRMEWTMEVHHWLRSSVIPYNGWRLACLHPCGTLRDLSKKTLDHSSTPIEQVETEANDSDSGTAIDTHNHLVTYANGGDTALITEH</sequence>
<evidence type="ECO:0000256" key="7">
    <source>
        <dbReference type="ARBA" id="ARBA00023015"/>
    </source>
</evidence>
<evidence type="ECO:0000256" key="9">
    <source>
        <dbReference type="ARBA" id="ARBA00023159"/>
    </source>
</evidence>
<keyword evidence="4" id="KW-0479">Metal-binding</keyword>
<gene>
    <name evidence="17" type="ORF">DCAF_LOCUS19961</name>
</gene>
<dbReference type="EMBL" id="CAWUPB010001173">
    <property type="protein sequence ID" value="CAK7347277.1"/>
    <property type="molecule type" value="Genomic_DNA"/>
</dbReference>
<dbReference type="SUPFAM" id="SSF57716">
    <property type="entry name" value="Glucocorticoid receptor-like (DNA-binding domain)"/>
    <property type="match status" value="1"/>
</dbReference>
<feature type="domain" description="GATA-type" evidence="14">
    <location>
        <begin position="195"/>
        <end position="231"/>
    </location>
</feature>
<evidence type="ECO:0000256" key="10">
    <source>
        <dbReference type="ARBA" id="ARBA00023163"/>
    </source>
</evidence>
<comment type="function">
    <text evidence="1">Transcriptional activator that specifically binds 5'-GATA-3' or 5'-GAT-3' motifs within gene promoters.</text>
</comment>
<dbReference type="PROSITE" id="PS50114">
    <property type="entry name" value="GATA_ZN_FINGER_2"/>
    <property type="match status" value="1"/>
</dbReference>
<comment type="similarity">
    <text evidence="3">Belongs to the type IV zinc-finger family. Class C subfamily.</text>
</comment>
<protein>
    <recommendedName>
        <fullName evidence="19">GATA transcription factor 25</fullName>
    </recommendedName>
</protein>
<dbReference type="SMART" id="SM00979">
    <property type="entry name" value="TIFY"/>
    <property type="match status" value="1"/>
</dbReference>
<evidence type="ECO:0000256" key="3">
    <source>
        <dbReference type="ARBA" id="ARBA00007722"/>
    </source>
</evidence>
<keyword evidence="5 12" id="KW-0863">Zinc-finger</keyword>
<dbReference type="InterPro" id="IPR013088">
    <property type="entry name" value="Znf_NHR/GATA"/>
</dbReference>
<evidence type="ECO:0000256" key="11">
    <source>
        <dbReference type="ARBA" id="ARBA00023242"/>
    </source>
</evidence>
<dbReference type="Pfam" id="PF00320">
    <property type="entry name" value="GATA"/>
    <property type="match status" value="1"/>
</dbReference>
<dbReference type="SMART" id="SM00401">
    <property type="entry name" value="ZnF_GATA"/>
    <property type="match status" value="1"/>
</dbReference>
<dbReference type="GO" id="GO:0008270">
    <property type="term" value="F:zinc ion binding"/>
    <property type="evidence" value="ECO:0007669"/>
    <property type="project" value="UniProtKB-KW"/>
</dbReference>
<evidence type="ECO:0000256" key="8">
    <source>
        <dbReference type="ARBA" id="ARBA00023125"/>
    </source>
</evidence>